<proteinExistence type="predicted"/>
<name>A0A4R5UAF9_9HYPH</name>
<dbReference type="Proteomes" id="UP000295238">
    <property type="component" value="Unassembled WGS sequence"/>
</dbReference>
<evidence type="ECO:0000313" key="1">
    <source>
        <dbReference type="EMBL" id="TDK31817.1"/>
    </source>
</evidence>
<dbReference type="OrthoDB" id="8434322at2"/>
<comment type="caution">
    <text evidence="1">The sequence shown here is derived from an EMBL/GenBank/DDBJ whole genome shotgun (WGS) entry which is preliminary data.</text>
</comment>
<sequence>MTTQTMPPTDPTPSFRPVARTTARACEFELRVFSKYDDATVDATGPTLGIAISHSLPELRHLGHPRTVFGARPFKSGRSSYGAWEIVFPVDEARPGEGYDQFGIRHAVSFEDSIEVFDVYRELKEYEGVLRYRAQDLGDDEKARQIIAEGVARYVSAARHAMLWDPKCKLNIPKELDKLFLDRDWSPYISREELIAPACIIEDVRIIGRRGETECVVRFMYRNGDKHGFDLEFVDMKRGKPKIRRDAFSALRSPVPIFRGDQLPAVYEKLQAAVDALDFARPQKKAE</sequence>
<protein>
    <submittedName>
        <fullName evidence="1">Uncharacterized protein</fullName>
    </submittedName>
</protein>
<evidence type="ECO:0000313" key="2">
    <source>
        <dbReference type="Proteomes" id="UP000295238"/>
    </source>
</evidence>
<accession>A0A4R5UAF9</accession>
<reference evidence="1 2" key="1">
    <citation type="submission" date="2019-03" db="EMBL/GenBank/DDBJ databases">
        <title>Rhizobium sp. nov., an bacterium isolated from biocrust in Mu Us Desert.</title>
        <authorList>
            <person name="Lixiong L."/>
        </authorList>
    </citation>
    <scope>NUCLEOTIDE SEQUENCE [LARGE SCALE GENOMIC DNA]</scope>
    <source>
        <strain evidence="1 2">SPY-1</strain>
    </source>
</reference>
<dbReference type="AlphaFoldDB" id="A0A4R5UAF9"/>
<gene>
    <name evidence="1" type="ORF">E2F50_19335</name>
</gene>
<dbReference type="EMBL" id="SMTL01000006">
    <property type="protein sequence ID" value="TDK31817.1"/>
    <property type="molecule type" value="Genomic_DNA"/>
</dbReference>
<organism evidence="1 2">
    <name type="scientific">Rhizobium deserti</name>
    <dbReference type="NCBI Taxonomy" id="2547961"/>
    <lineage>
        <taxon>Bacteria</taxon>
        <taxon>Pseudomonadati</taxon>
        <taxon>Pseudomonadota</taxon>
        <taxon>Alphaproteobacteria</taxon>
        <taxon>Hyphomicrobiales</taxon>
        <taxon>Rhizobiaceae</taxon>
        <taxon>Rhizobium/Agrobacterium group</taxon>
        <taxon>Rhizobium</taxon>
    </lineage>
</organism>
<dbReference type="RefSeq" id="WP_133317818.1">
    <property type="nucleotide sequence ID" value="NZ_SMTL01000006.1"/>
</dbReference>
<keyword evidence="2" id="KW-1185">Reference proteome</keyword>